<dbReference type="PROSITE" id="PS50935">
    <property type="entry name" value="SSB"/>
    <property type="match status" value="1"/>
</dbReference>
<dbReference type="Proteomes" id="UP000595053">
    <property type="component" value="Chromosome"/>
</dbReference>
<dbReference type="Pfam" id="PF00436">
    <property type="entry name" value="SSB"/>
    <property type="match status" value="1"/>
</dbReference>
<dbReference type="InterPro" id="IPR011344">
    <property type="entry name" value="ssDNA-bd"/>
</dbReference>
<evidence type="ECO:0000256" key="2">
    <source>
        <dbReference type="PROSITE-ProRule" id="PRU00252"/>
    </source>
</evidence>
<feature type="region of interest" description="Disordered" evidence="4">
    <location>
        <begin position="131"/>
        <end position="217"/>
    </location>
</feature>
<evidence type="ECO:0000256" key="3">
    <source>
        <dbReference type="RuleBase" id="RU000524"/>
    </source>
</evidence>
<evidence type="ECO:0000256" key="4">
    <source>
        <dbReference type="SAM" id="MobiDB-lite"/>
    </source>
</evidence>
<proteinExistence type="predicted"/>
<feature type="compositionally biased region" description="Basic and acidic residues" evidence="4">
    <location>
        <begin position="195"/>
        <end position="217"/>
    </location>
</feature>
<evidence type="ECO:0000313" key="5">
    <source>
        <dbReference type="EMBL" id="QOR46223.1"/>
    </source>
</evidence>
<dbReference type="SUPFAM" id="SSF50249">
    <property type="entry name" value="Nucleic acid-binding proteins"/>
    <property type="match status" value="1"/>
</dbReference>
<dbReference type="CDD" id="cd04496">
    <property type="entry name" value="SSB_OBF"/>
    <property type="match status" value="1"/>
</dbReference>
<feature type="compositionally biased region" description="Low complexity" evidence="4">
    <location>
        <begin position="173"/>
        <end position="191"/>
    </location>
</feature>
<keyword evidence="6" id="KW-1185">Reference proteome</keyword>
<evidence type="ECO:0000313" key="6">
    <source>
        <dbReference type="Proteomes" id="UP000595053"/>
    </source>
</evidence>
<dbReference type="EMBL" id="CP063213">
    <property type="protein sequence ID" value="QOR46223.1"/>
    <property type="molecule type" value="Genomic_DNA"/>
</dbReference>
<protein>
    <recommendedName>
        <fullName evidence="3">Single-stranded DNA-binding protein</fullName>
    </recommendedName>
</protein>
<dbReference type="Gene3D" id="2.40.50.140">
    <property type="entry name" value="Nucleic acid-binding proteins"/>
    <property type="match status" value="1"/>
</dbReference>
<feature type="compositionally biased region" description="Polar residues" evidence="4">
    <location>
        <begin position="135"/>
        <end position="150"/>
    </location>
</feature>
<dbReference type="InterPro" id="IPR012340">
    <property type="entry name" value="NA-bd_OB-fold"/>
</dbReference>
<dbReference type="GO" id="GO:0006260">
    <property type="term" value="P:DNA replication"/>
    <property type="evidence" value="ECO:0007669"/>
    <property type="project" value="InterPro"/>
</dbReference>
<dbReference type="AlphaFoldDB" id="A0A7M1QWI8"/>
<evidence type="ECO:0000256" key="1">
    <source>
        <dbReference type="ARBA" id="ARBA00023125"/>
    </source>
</evidence>
<keyword evidence="1 2" id="KW-0238">DNA-binding</keyword>
<dbReference type="InterPro" id="IPR000424">
    <property type="entry name" value="Primosome_PriB/ssb"/>
</dbReference>
<accession>A0A7M1QWI8</accession>
<gene>
    <name evidence="5" type="ORF">INS88_03180</name>
</gene>
<organism evidence="5 6">
    <name type="scientific">Trueperella pecoris</name>
    <dbReference type="NCBI Taxonomy" id="2733571"/>
    <lineage>
        <taxon>Bacteria</taxon>
        <taxon>Bacillati</taxon>
        <taxon>Actinomycetota</taxon>
        <taxon>Actinomycetes</taxon>
        <taxon>Actinomycetales</taxon>
        <taxon>Actinomycetaceae</taxon>
        <taxon>Trueperella</taxon>
    </lineage>
</organism>
<dbReference type="NCBIfam" id="TIGR00621">
    <property type="entry name" value="ssb"/>
    <property type="match status" value="1"/>
</dbReference>
<sequence length="217" mass="22977">MNDTIMTIRGWVGGAPRHYPKDPKVTGSRMATTFRVGVTPRYYSRAEGEYQDGITTWFSVRSYGNLAYNAASSLGKGTPVIVRGKLSTRQWSDKDGVVHNELVIVADSIGVEISAGMANYVRVMRIANPDETDQWRTSPDGQGLATQAERSGNDAEDGTSVGVGEADADVARGFGEAGADGVEAGAEADAPGGFGEERADGVEIEADLEREVSEAVA</sequence>
<reference evidence="5 6" key="1">
    <citation type="submission" date="2020-10" db="EMBL/GenBank/DDBJ databases">
        <title>Trueperella pecoris sp. nov. isolated from bovine and porcine specimens.</title>
        <authorList>
            <person name="Schoenecker L."/>
            <person name="Schnydrig P."/>
            <person name="Brodard I."/>
            <person name="Thomann A."/>
            <person name="Hemphill A."/>
            <person name="Rodriguez-Campos S."/>
            <person name="Perreten V."/>
            <person name="Jores J."/>
            <person name="Kittl S."/>
        </authorList>
    </citation>
    <scope>NUCLEOTIDE SEQUENCE [LARGE SCALE GENOMIC DNA]</scope>
    <source>
        <strain evidence="5 6">15A0121</strain>
    </source>
</reference>
<dbReference type="GO" id="GO:0003697">
    <property type="term" value="F:single-stranded DNA binding"/>
    <property type="evidence" value="ECO:0007669"/>
    <property type="project" value="InterPro"/>
</dbReference>
<dbReference type="RefSeq" id="WP_193326080.1">
    <property type="nucleotide sequence ID" value="NZ_CP053291.1"/>
</dbReference>
<name>A0A7M1QWI8_9ACTO</name>